<organism evidence="1 2">
    <name type="scientific">Rothia mucilaginosa</name>
    <dbReference type="NCBI Taxonomy" id="43675"/>
    <lineage>
        <taxon>Bacteria</taxon>
        <taxon>Bacillati</taxon>
        <taxon>Actinomycetota</taxon>
        <taxon>Actinomycetes</taxon>
        <taxon>Micrococcales</taxon>
        <taxon>Micrococcaceae</taxon>
        <taxon>Rothia</taxon>
    </lineage>
</organism>
<comment type="caution">
    <text evidence="1">The sequence shown here is derived from an EMBL/GenBank/DDBJ whole genome shotgun (WGS) entry which is preliminary data.</text>
</comment>
<dbReference type="AlphaFoldDB" id="A0A930Q0C6"/>
<accession>A0A930Q0C6</accession>
<reference evidence="1" key="1">
    <citation type="submission" date="2020-04" db="EMBL/GenBank/DDBJ databases">
        <title>Deep metagenomics examines the oral microbiome during advanced dental caries in children, revealing novel taxa and co-occurrences with host molecules.</title>
        <authorList>
            <person name="Baker J.L."/>
            <person name="Morton J.T."/>
            <person name="Dinis M."/>
            <person name="Alvarez R."/>
            <person name="Tran N.C."/>
            <person name="Knight R."/>
            <person name="Edlund A."/>
        </authorList>
    </citation>
    <scope>NUCLEOTIDE SEQUENCE</scope>
    <source>
        <strain evidence="1">JCVI_47_bin.3</strain>
    </source>
</reference>
<dbReference type="Proteomes" id="UP000785653">
    <property type="component" value="Unassembled WGS sequence"/>
</dbReference>
<sequence>MSNFAQKLGWPDSATFVPALSSVADTTEDIIKRVVSKELANLGGEGGSGSIEEARVRAIANEVVTAKLAEAGPGITEADVTRLATAAAQAAVRAIPAQTPGITTEEVDRRIRAAVQALPAPTPGVTEAKVNELVTAAIRAIPAPAPGLDNAAVTAIVRSELAKATGTGVSSAEVSRLISAEIAKLPAVPAGVATEAKVREAIASALTDAKAQWKTETLAEVDTKITSKLAAAPKAPTVRQVSPGVIEITTYTD</sequence>
<name>A0A930Q0C6_9MICC</name>
<evidence type="ECO:0000313" key="2">
    <source>
        <dbReference type="Proteomes" id="UP000785653"/>
    </source>
</evidence>
<protein>
    <submittedName>
        <fullName evidence="1">Uncharacterized protein</fullName>
    </submittedName>
</protein>
<evidence type="ECO:0000313" key="1">
    <source>
        <dbReference type="EMBL" id="MBF1672636.1"/>
    </source>
</evidence>
<dbReference type="EMBL" id="JABZXS010000001">
    <property type="protein sequence ID" value="MBF1672636.1"/>
    <property type="molecule type" value="Genomic_DNA"/>
</dbReference>
<gene>
    <name evidence="1" type="ORF">HXO65_00250</name>
</gene>
<proteinExistence type="predicted"/>